<feature type="region of interest" description="Disordered" evidence="4">
    <location>
        <begin position="123"/>
        <end position="159"/>
    </location>
</feature>
<evidence type="ECO:0000256" key="3">
    <source>
        <dbReference type="ARBA" id="ARBA00023002"/>
    </source>
</evidence>
<dbReference type="InParanoid" id="D7G112"/>
<evidence type="ECO:0000259" key="5">
    <source>
        <dbReference type="PROSITE" id="PS51393"/>
    </source>
</evidence>
<feature type="compositionally biased region" description="Low complexity" evidence="4">
    <location>
        <begin position="140"/>
        <end position="159"/>
    </location>
</feature>
<dbReference type="Pfam" id="PF00305">
    <property type="entry name" value="Lipoxygenase"/>
    <property type="match status" value="1"/>
</dbReference>
<dbReference type="eggNOG" id="ENOG502QQSP">
    <property type="taxonomic scope" value="Eukaryota"/>
</dbReference>
<accession>D7G112</accession>
<gene>
    <name evidence="6" type="primary">LOX1</name>
    <name evidence="6" type="ORF">Esi_0424_0005</name>
</gene>
<evidence type="ECO:0000313" key="7">
    <source>
        <dbReference type="Proteomes" id="UP000002630"/>
    </source>
</evidence>
<feature type="region of interest" description="Disordered" evidence="4">
    <location>
        <begin position="1"/>
        <end position="71"/>
    </location>
</feature>
<keyword evidence="3" id="KW-0560">Oxidoreductase</keyword>
<keyword evidence="1" id="KW-0479">Metal-binding</keyword>
<dbReference type="GO" id="GO:0016702">
    <property type="term" value="F:oxidoreductase activity, acting on single donors with incorporation of molecular oxygen, incorporation of two atoms of oxygen"/>
    <property type="evidence" value="ECO:0007669"/>
    <property type="project" value="InterPro"/>
</dbReference>
<evidence type="ECO:0000256" key="1">
    <source>
        <dbReference type="ARBA" id="ARBA00022723"/>
    </source>
</evidence>
<keyword evidence="2" id="KW-0223">Dioxygenase</keyword>
<dbReference type="AlphaFoldDB" id="D7G112"/>
<organism evidence="6 7">
    <name type="scientific">Ectocarpus siliculosus</name>
    <name type="common">Brown alga</name>
    <name type="synonym">Conferva siliculosa</name>
    <dbReference type="NCBI Taxonomy" id="2880"/>
    <lineage>
        <taxon>Eukaryota</taxon>
        <taxon>Sar</taxon>
        <taxon>Stramenopiles</taxon>
        <taxon>Ochrophyta</taxon>
        <taxon>PX clade</taxon>
        <taxon>Phaeophyceae</taxon>
        <taxon>Ectocarpales</taxon>
        <taxon>Ectocarpaceae</taxon>
        <taxon>Ectocarpus</taxon>
    </lineage>
</organism>
<dbReference type="SUPFAM" id="SSF48484">
    <property type="entry name" value="Lipoxigenase"/>
    <property type="match status" value="1"/>
</dbReference>
<reference evidence="6 7" key="1">
    <citation type="journal article" date="2010" name="Nature">
        <title>The Ectocarpus genome and the independent evolution of multicellularity in brown algae.</title>
        <authorList>
            <person name="Cock J.M."/>
            <person name="Sterck L."/>
            <person name="Rouze P."/>
            <person name="Scornet D."/>
            <person name="Allen A.E."/>
            <person name="Amoutzias G."/>
            <person name="Anthouard V."/>
            <person name="Artiguenave F."/>
            <person name="Aury J.M."/>
            <person name="Badger J.H."/>
            <person name="Beszteri B."/>
            <person name="Billiau K."/>
            <person name="Bonnet E."/>
            <person name="Bothwell J.H."/>
            <person name="Bowler C."/>
            <person name="Boyen C."/>
            <person name="Brownlee C."/>
            <person name="Carrano C.J."/>
            <person name="Charrier B."/>
            <person name="Cho G.Y."/>
            <person name="Coelho S.M."/>
            <person name="Collen J."/>
            <person name="Corre E."/>
            <person name="Da Silva C."/>
            <person name="Delage L."/>
            <person name="Delaroque N."/>
            <person name="Dittami S.M."/>
            <person name="Doulbeau S."/>
            <person name="Elias M."/>
            <person name="Farnham G."/>
            <person name="Gachon C.M."/>
            <person name="Gschloessl B."/>
            <person name="Heesch S."/>
            <person name="Jabbari K."/>
            <person name="Jubin C."/>
            <person name="Kawai H."/>
            <person name="Kimura K."/>
            <person name="Kloareg B."/>
            <person name="Kupper F.C."/>
            <person name="Lang D."/>
            <person name="Le Bail A."/>
            <person name="Leblanc C."/>
            <person name="Lerouge P."/>
            <person name="Lohr M."/>
            <person name="Lopez P.J."/>
            <person name="Martens C."/>
            <person name="Maumus F."/>
            <person name="Michel G."/>
            <person name="Miranda-Saavedra D."/>
            <person name="Morales J."/>
            <person name="Moreau H."/>
            <person name="Motomura T."/>
            <person name="Nagasato C."/>
            <person name="Napoli C.A."/>
            <person name="Nelson D.R."/>
            <person name="Nyvall-Collen P."/>
            <person name="Peters A.F."/>
            <person name="Pommier C."/>
            <person name="Potin P."/>
            <person name="Poulain J."/>
            <person name="Quesneville H."/>
            <person name="Read B."/>
            <person name="Rensing S.A."/>
            <person name="Ritter A."/>
            <person name="Rousvoal S."/>
            <person name="Samanta M."/>
            <person name="Samson G."/>
            <person name="Schroeder D.C."/>
            <person name="Segurens B."/>
            <person name="Strittmatter M."/>
            <person name="Tonon T."/>
            <person name="Tregear J.W."/>
            <person name="Valentin K."/>
            <person name="von Dassow P."/>
            <person name="Yamagishi T."/>
            <person name="Van de Peer Y."/>
            <person name="Wincker P."/>
        </authorList>
    </citation>
    <scope>NUCLEOTIDE SEQUENCE [LARGE SCALE GENOMIC DNA]</scope>
    <source>
        <strain evidence="7">Ec32 / CCAP1310/4</strain>
    </source>
</reference>
<name>D7G112_ECTSI</name>
<dbReference type="InterPro" id="IPR036226">
    <property type="entry name" value="LipOase_C_sf"/>
</dbReference>
<proteinExistence type="predicted"/>
<dbReference type="PROSITE" id="PS51393">
    <property type="entry name" value="LIPOXYGENASE_3"/>
    <property type="match status" value="1"/>
</dbReference>
<dbReference type="GO" id="GO:0034440">
    <property type="term" value="P:lipid oxidation"/>
    <property type="evidence" value="ECO:0007669"/>
    <property type="project" value="InterPro"/>
</dbReference>
<dbReference type="Gene3D" id="1.20.245.10">
    <property type="entry name" value="Lipoxygenase-1, Domain 5"/>
    <property type="match status" value="1"/>
</dbReference>
<dbReference type="PANTHER" id="PTHR11771">
    <property type="entry name" value="LIPOXYGENASE"/>
    <property type="match status" value="1"/>
</dbReference>
<evidence type="ECO:0000256" key="4">
    <source>
        <dbReference type="SAM" id="MobiDB-lite"/>
    </source>
</evidence>
<dbReference type="GO" id="GO:0046872">
    <property type="term" value="F:metal ion binding"/>
    <property type="evidence" value="ECO:0007669"/>
    <property type="project" value="UniProtKB-KW"/>
</dbReference>
<dbReference type="PRINTS" id="PR00087">
    <property type="entry name" value="LIPOXYGENASE"/>
</dbReference>
<dbReference type="Gene3D" id="3.10.450.60">
    <property type="match status" value="1"/>
</dbReference>
<feature type="domain" description="Lipoxygenase" evidence="5">
    <location>
        <begin position="312"/>
        <end position="772"/>
    </location>
</feature>
<sequence>MVGWAHNARSADRSGGRSKSKRKIPGFDLKPQRNTIPRGTPLPHRSPQPTRREAHEAANPAHLRKRESPAERRQEKVLLLSCFVGWREMSSSRKTMLAVATAATALSALLAGKGSMVGATAAAAGEDGSCPAGGEDSSCTTTATTRAAPEETAVAATSPEEGGFFSRFSFPSLGSLFGSPDPETCLPQDPKADTSGRKKRLAKAQKEYPWRTRGTPIDMPFLEGFPPNDELPSGTWVGKLVSSLLGAVIGTTRGNIGAGEIIEAVSNPAKAKNFATRVSELIKEAKINDRPVDINDYEDLHAYPIKKPDSVFDFDEDDAFARQRLQGPNCVVLEKCSEATRQKLKVLDSDPTYKNLKDKVDSLMKDGKLFVVDQYIVKEVQTAPLEDVPRYLAPCVALFEAVDDELLPLKPVGIQLSQGDTATPIFTPDDGYNWKIAKACFEAADFIIHEVVSHLGNTHVVLEGPMVSMNRQLPKEHPVHALFAPHVEGTALINWGADELLMPADAAVDRLLANKIEDAWALIRVKTLERISKDFSPEVDFAARGMTKTDFPGRYPYRDFGLKYWDAIYTWVKEYLDVYYSTDADVTDDYELQAFVNELVTVGEFKWLAEWDNSTDKKGLLAKVLASLIYSASTLHAAVNFPQKTTMSFVPSNPASVYVPPPTDKTERTFEDYLAYLPPLEIATRQVILFTFLGNVFYTTLGDYEADQFSDKRVLAPLAKFQQALEDIETDMVDENAFVVSSWRKRGKGKRAAANFGYTTLLPEKVPQSINI</sequence>
<dbReference type="STRING" id="2880.D7G112"/>
<dbReference type="OrthoDB" id="407298at2759"/>
<keyword evidence="7" id="KW-1185">Reference proteome</keyword>
<dbReference type="InterPro" id="IPR000907">
    <property type="entry name" value="LipOase"/>
</dbReference>
<dbReference type="EMBL" id="FN649760">
    <property type="protein sequence ID" value="CBJ33122.1"/>
    <property type="molecule type" value="Genomic_DNA"/>
</dbReference>
<dbReference type="Proteomes" id="UP000002630">
    <property type="component" value="Unassembled WGS sequence"/>
</dbReference>
<protein>
    <submittedName>
        <fullName evidence="6">Lipoxygenase</fullName>
    </submittedName>
</protein>
<evidence type="ECO:0000313" key="6">
    <source>
        <dbReference type="EMBL" id="CBJ33122.1"/>
    </source>
</evidence>
<evidence type="ECO:0000256" key="2">
    <source>
        <dbReference type="ARBA" id="ARBA00022964"/>
    </source>
</evidence>
<dbReference type="InterPro" id="IPR013819">
    <property type="entry name" value="LipOase_C"/>
</dbReference>
<feature type="region of interest" description="Disordered" evidence="4">
    <location>
        <begin position="179"/>
        <end position="207"/>
    </location>
</feature>